<gene>
    <name evidence="1" type="ORF">ACFQ4A_17150</name>
</gene>
<evidence type="ECO:0000313" key="2">
    <source>
        <dbReference type="Proteomes" id="UP001597178"/>
    </source>
</evidence>
<reference evidence="2" key="1">
    <citation type="journal article" date="2019" name="Int. J. Syst. Evol. Microbiol.">
        <title>The Global Catalogue of Microorganisms (GCM) 10K type strain sequencing project: providing services to taxonomists for standard genome sequencing and annotation.</title>
        <authorList>
            <consortium name="The Broad Institute Genomics Platform"/>
            <consortium name="The Broad Institute Genome Sequencing Center for Infectious Disease"/>
            <person name="Wu L."/>
            <person name="Ma J."/>
        </authorList>
    </citation>
    <scope>NUCLEOTIDE SEQUENCE [LARGE SCALE GENOMIC DNA]</scope>
    <source>
        <strain evidence="2">CCUG 54822</strain>
    </source>
</reference>
<name>A0ABW3ZYW2_9BACI</name>
<dbReference type="EMBL" id="JBHTNH010000055">
    <property type="protein sequence ID" value="MFD1363338.1"/>
    <property type="molecule type" value="Genomic_DNA"/>
</dbReference>
<dbReference type="RefSeq" id="WP_382402591.1">
    <property type="nucleotide sequence ID" value="NZ_JBHTNH010000055.1"/>
</dbReference>
<dbReference type="Proteomes" id="UP001597178">
    <property type="component" value="Unassembled WGS sequence"/>
</dbReference>
<accession>A0ABW3ZYW2</accession>
<protein>
    <submittedName>
        <fullName evidence="1">DUF1788 domain-containing protein</fullName>
    </submittedName>
</protein>
<dbReference type="Pfam" id="PF08747">
    <property type="entry name" value="BrxB"/>
    <property type="match status" value="1"/>
</dbReference>
<dbReference type="InterPro" id="IPR014858">
    <property type="entry name" value="BrxB"/>
</dbReference>
<comment type="caution">
    <text evidence="1">The sequence shown here is derived from an EMBL/GenBank/DDBJ whole genome shotgun (WGS) entry which is preliminary data.</text>
</comment>
<evidence type="ECO:0000313" key="1">
    <source>
        <dbReference type="EMBL" id="MFD1363338.1"/>
    </source>
</evidence>
<keyword evidence="2" id="KW-1185">Reference proteome</keyword>
<sequence length="193" mass="22612">MKTINERLDEILPRITDPSFRENKGLGNEIGYHIFDYEPEYEMLVRERVKFIKDSVNNDTSDQNIIEFDLYEVVLDILESKGYLQKNFNMEQKKGSHFILNATRKSLRLTLDNDLVIKYIADHVQENDIVFITGVGKAFPIIRSHVILNNLHKAVGQNPVVMFFPGRYDGQELVLFGEIKDENYYRAFQLIDY</sequence>
<organism evidence="1 2">
    <name type="scientific">Lentibacillus salinarum</name>
    <dbReference type="NCBI Taxonomy" id="446820"/>
    <lineage>
        <taxon>Bacteria</taxon>
        <taxon>Bacillati</taxon>
        <taxon>Bacillota</taxon>
        <taxon>Bacilli</taxon>
        <taxon>Bacillales</taxon>
        <taxon>Bacillaceae</taxon>
        <taxon>Lentibacillus</taxon>
    </lineage>
</organism>
<proteinExistence type="predicted"/>